<dbReference type="CDD" id="cd06850">
    <property type="entry name" value="biotinyl_domain"/>
    <property type="match status" value="1"/>
</dbReference>
<evidence type="ECO:0000256" key="12">
    <source>
        <dbReference type="ARBA" id="ARBA00048600"/>
    </source>
</evidence>
<dbReference type="SUPFAM" id="SSF51246">
    <property type="entry name" value="Rudiment single hybrid motif"/>
    <property type="match status" value="1"/>
</dbReference>
<keyword evidence="6" id="KW-0436">Ligase</keyword>
<dbReference type="SMART" id="SM00797">
    <property type="entry name" value="AHS2"/>
    <property type="match status" value="1"/>
</dbReference>
<evidence type="ECO:0000256" key="9">
    <source>
        <dbReference type="ARBA" id="ARBA00022840"/>
    </source>
</evidence>
<dbReference type="Pfam" id="PF00289">
    <property type="entry name" value="Biotin_carb_N"/>
    <property type="match status" value="1"/>
</dbReference>
<dbReference type="PANTHER" id="PTHR18866:SF128">
    <property type="entry name" value="UREA AMIDOLYASE"/>
    <property type="match status" value="1"/>
</dbReference>
<evidence type="ECO:0000259" key="15">
    <source>
        <dbReference type="PROSITE" id="PS50975"/>
    </source>
</evidence>
<evidence type="ECO:0000256" key="11">
    <source>
        <dbReference type="ARBA" id="ARBA00033786"/>
    </source>
</evidence>
<protein>
    <recommendedName>
        <fullName evidence="5">Biotin carboxylase</fullName>
    </recommendedName>
    <alternativeName>
        <fullName evidence="11">Acetyl-coenzyme A carboxylase biotin carboxylase subunit A</fullName>
    </alternativeName>
</protein>
<evidence type="ECO:0000313" key="18">
    <source>
        <dbReference type="Proteomes" id="UP000184305"/>
    </source>
</evidence>
<comment type="subunit">
    <text evidence="4">Acetyl-CoA carboxylase is a heterohexamer of biotin carboxyl carrier protein, biotin carboxylase and the two subunits of carboxyl transferase in a 2:2 complex.</text>
</comment>
<dbReference type="Gene3D" id="2.40.50.100">
    <property type="match status" value="1"/>
</dbReference>
<dbReference type="Gene3D" id="2.40.100.10">
    <property type="entry name" value="Cyclophilin-like"/>
    <property type="match status" value="2"/>
</dbReference>
<dbReference type="SMART" id="SM00796">
    <property type="entry name" value="AHS1"/>
    <property type="match status" value="1"/>
</dbReference>
<dbReference type="GO" id="GO:0005524">
    <property type="term" value="F:ATP binding"/>
    <property type="evidence" value="ECO:0007669"/>
    <property type="project" value="UniProtKB-UniRule"/>
</dbReference>
<dbReference type="EMBL" id="FRBQ01000004">
    <property type="protein sequence ID" value="SHM27039.1"/>
    <property type="molecule type" value="Genomic_DNA"/>
</dbReference>
<organism evidence="17 18">
    <name type="scientific">Phytopseudomonas punonensis</name>
    <dbReference type="NCBI Taxonomy" id="1220495"/>
    <lineage>
        <taxon>Bacteria</taxon>
        <taxon>Pseudomonadati</taxon>
        <taxon>Pseudomonadota</taxon>
        <taxon>Gammaproteobacteria</taxon>
        <taxon>Pseudomonadales</taxon>
        <taxon>Pseudomonadaceae</taxon>
        <taxon>Phytopseudomonas</taxon>
    </lineage>
</organism>
<dbReference type="Gene3D" id="3.30.470.20">
    <property type="entry name" value="ATP-grasp fold, B domain"/>
    <property type="match status" value="1"/>
</dbReference>
<dbReference type="Pfam" id="PF00364">
    <property type="entry name" value="Biotin_lipoyl"/>
    <property type="match status" value="1"/>
</dbReference>
<dbReference type="InterPro" id="IPR011053">
    <property type="entry name" value="Single_hybrid_motif"/>
</dbReference>
<evidence type="ECO:0000256" key="7">
    <source>
        <dbReference type="ARBA" id="ARBA00022741"/>
    </source>
</evidence>
<dbReference type="InterPro" id="IPR014084">
    <property type="entry name" value="Urea_COase"/>
</dbReference>
<evidence type="ECO:0000256" key="2">
    <source>
        <dbReference type="ARBA" id="ARBA00003761"/>
    </source>
</evidence>
<reference evidence="18" key="1">
    <citation type="submission" date="2016-11" db="EMBL/GenBank/DDBJ databases">
        <authorList>
            <person name="Varghese N."/>
            <person name="Submissions S."/>
        </authorList>
    </citation>
    <scope>NUCLEOTIDE SEQUENCE [LARGE SCALE GENOMIC DNA]</scope>
    <source>
        <strain evidence="18">CECT 8089</strain>
    </source>
</reference>
<comment type="pathway">
    <text evidence="3">Lipid metabolism; malonyl-CoA biosynthesis; malonyl-CoA from acetyl-CoA: step 1/1.</text>
</comment>
<feature type="domain" description="ATP-grasp" evidence="15">
    <location>
        <begin position="120"/>
        <end position="317"/>
    </location>
</feature>
<dbReference type="SUPFAM" id="SSF160467">
    <property type="entry name" value="PH0987 N-terminal domain-like"/>
    <property type="match status" value="1"/>
</dbReference>
<comment type="catalytic activity">
    <reaction evidence="12">
        <text>N(6)-biotinyl-L-lysyl-[protein] + hydrogencarbonate + ATP = N(6)-carboxybiotinyl-L-lysyl-[protein] + ADP + phosphate + H(+)</text>
        <dbReference type="Rhea" id="RHEA:13501"/>
        <dbReference type="Rhea" id="RHEA-COMP:10505"/>
        <dbReference type="Rhea" id="RHEA-COMP:10506"/>
        <dbReference type="ChEBI" id="CHEBI:15378"/>
        <dbReference type="ChEBI" id="CHEBI:17544"/>
        <dbReference type="ChEBI" id="CHEBI:30616"/>
        <dbReference type="ChEBI" id="CHEBI:43474"/>
        <dbReference type="ChEBI" id="CHEBI:83144"/>
        <dbReference type="ChEBI" id="CHEBI:83145"/>
        <dbReference type="ChEBI" id="CHEBI:456216"/>
        <dbReference type="EC" id="6.3.4.14"/>
    </reaction>
</comment>
<dbReference type="InterPro" id="IPR050856">
    <property type="entry name" value="Biotin_carboxylase_complex"/>
</dbReference>
<dbReference type="FunFam" id="2.40.50.100:FF:000003">
    <property type="entry name" value="Acetyl-CoA carboxylase biotin carboxyl carrier protein"/>
    <property type="match status" value="1"/>
</dbReference>
<comment type="function">
    <text evidence="2">This protein is a component of the acetyl coenzyme A carboxylase complex; first, biotin carboxylase catalyzes the carboxylation of the carrier protein and then the transcarboxylase transfers the carboxyl group to form malonyl-CoA.</text>
</comment>
<dbReference type="InterPro" id="IPR011054">
    <property type="entry name" value="Rudment_hybrid_motif"/>
</dbReference>
<comment type="cofactor">
    <cofactor evidence="1">
        <name>biotin</name>
        <dbReference type="ChEBI" id="CHEBI:57586"/>
    </cofactor>
</comment>
<dbReference type="PROSITE" id="PS50975">
    <property type="entry name" value="ATP_GRASP"/>
    <property type="match status" value="1"/>
</dbReference>
<dbReference type="NCBIfam" id="TIGR00724">
    <property type="entry name" value="urea_amlyse_rel"/>
    <property type="match status" value="1"/>
</dbReference>
<dbReference type="SMART" id="SM00878">
    <property type="entry name" value="Biotin_carb_C"/>
    <property type="match status" value="1"/>
</dbReference>
<keyword evidence="9 13" id="KW-0067">ATP-binding</keyword>
<evidence type="ECO:0000313" key="17">
    <source>
        <dbReference type="EMBL" id="SHM27039.1"/>
    </source>
</evidence>
<dbReference type="AlphaFoldDB" id="A0A1M7HEZ4"/>
<keyword evidence="8" id="KW-0378">Hydrolase</keyword>
<keyword evidence="18" id="KW-1185">Reference proteome</keyword>
<gene>
    <name evidence="17" type="ORF">SAMN05216288_3309</name>
</gene>
<dbReference type="PROSITE" id="PS50968">
    <property type="entry name" value="BIOTINYL_LIPOYL"/>
    <property type="match status" value="1"/>
</dbReference>
<dbReference type="RefSeq" id="WP_073266285.1">
    <property type="nucleotide sequence ID" value="NZ_FRBQ01000004.1"/>
</dbReference>
<dbReference type="GO" id="GO:0046872">
    <property type="term" value="F:metal ion binding"/>
    <property type="evidence" value="ECO:0007669"/>
    <property type="project" value="InterPro"/>
</dbReference>
<dbReference type="NCBIfam" id="TIGR02712">
    <property type="entry name" value="urea_carbox"/>
    <property type="match status" value="1"/>
</dbReference>
<evidence type="ECO:0000259" key="14">
    <source>
        <dbReference type="PROSITE" id="PS50968"/>
    </source>
</evidence>
<dbReference type="InterPro" id="IPR029000">
    <property type="entry name" value="Cyclophilin-like_dom_sf"/>
</dbReference>
<evidence type="ECO:0000256" key="13">
    <source>
        <dbReference type="PROSITE-ProRule" id="PRU00409"/>
    </source>
</evidence>
<keyword evidence="10" id="KW-0092">Biotin</keyword>
<dbReference type="GO" id="GO:0016787">
    <property type="term" value="F:hydrolase activity"/>
    <property type="evidence" value="ECO:0007669"/>
    <property type="project" value="UniProtKB-KW"/>
</dbReference>
<dbReference type="Proteomes" id="UP000184305">
    <property type="component" value="Unassembled WGS sequence"/>
</dbReference>
<dbReference type="STRING" id="1220495.SAMN05216288_3309"/>
<dbReference type="SUPFAM" id="SSF56059">
    <property type="entry name" value="Glutathione synthetase ATP-binding domain-like"/>
    <property type="match status" value="1"/>
</dbReference>
<evidence type="ECO:0000259" key="16">
    <source>
        <dbReference type="PROSITE" id="PS50979"/>
    </source>
</evidence>
<dbReference type="SUPFAM" id="SSF51230">
    <property type="entry name" value="Single hybrid motif"/>
    <property type="match status" value="1"/>
</dbReference>
<dbReference type="Pfam" id="PF02785">
    <property type="entry name" value="Biotin_carb_C"/>
    <property type="match status" value="1"/>
</dbReference>
<dbReference type="InterPro" id="IPR011761">
    <property type="entry name" value="ATP-grasp"/>
</dbReference>
<dbReference type="Pfam" id="PF02786">
    <property type="entry name" value="CPSase_L_D2"/>
    <property type="match status" value="1"/>
</dbReference>
<dbReference type="PANTHER" id="PTHR18866">
    <property type="entry name" value="CARBOXYLASE:PYRUVATE/ACETYL-COA/PROPIONYL-COA CARBOXYLASE"/>
    <property type="match status" value="1"/>
</dbReference>
<dbReference type="InterPro" id="IPR003833">
    <property type="entry name" value="CT_C_D"/>
</dbReference>
<evidence type="ECO:0000256" key="6">
    <source>
        <dbReference type="ARBA" id="ARBA00022598"/>
    </source>
</evidence>
<dbReference type="OrthoDB" id="9763189at2"/>
<evidence type="ECO:0000256" key="4">
    <source>
        <dbReference type="ARBA" id="ARBA00011750"/>
    </source>
</evidence>
<accession>A0A1M7HEZ4</accession>
<dbReference type="FunFam" id="3.40.50.20:FF:000010">
    <property type="entry name" value="Propionyl-CoA carboxylase subunit alpha"/>
    <property type="match status" value="1"/>
</dbReference>
<dbReference type="SUPFAM" id="SSF50891">
    <property type="entry name" value="Cyclophilin-like"/>
    <property type="match status" value="2"/>
</dbReference>
<dbReference type="PROSITE" id="PS00867">
    <property type="entry name" value="CPSASE_2"/>
    <property type="match status" value="1"/>
</dbReference>
<dbReference type="InterPro" id="IPR011764">
    <property type="entry name" value="Biotin_carboxylation_dom"/>
</dbReference>
<proteinExistence type="predicted"/>
<feature type="domain" description="Biotin carboxylation" evidence="16">
    <location>
        <begin position="1"/>
        <end position="444"/>
    </location>
</feature>
<dbReference type="PROSITE" id="PS50979">
    <property type="entry name" value="BC"/>
    <property type="match status" value="1"/>
</dbReference>
<dbReference type="InterPro" id="IPR005481">
    <property type="entry name" value="BC-like_N"/>
</dbReference>
<dbReference type="SUPFAM" id="SSF52440">
    <property type="entry name" value="PreATP-grasp domain"/>
    <property type="match status" value="1"/>
</dbReference>
<name>A0A1M7HEZ4_9GAMM</name>
<evidence type="ECO:0000256" key="10">
    <source>
        <dbReference type="ARBA" id="ARBA00023267"/>
    </source>
</evidence>
<dbReference type="InterPro" id="IPR000089">
    <property type="entry name" value="Biotin_lipoyl"/>
</dbReference>
<dbReference type="InterPro" id="IPR005482">
    <property type="entry name" value="Biotin_COase_C"/>
</dbReference>
<dbReference type="InterPro" id="IPR005479">
    <property type="entry name" value="CPAse_ATP-bd"/>
</dbReference>
<dbReference type="Pfam" id="PF02682">
    <property type="entry name" value="CT_C_D"/>
    <property type="match status" value="1"/>
</dbReference>
<dbReference type="GO" id="GO:0004075">
    <property type="term" value="F:biotin carboxylase activity"/>
    <property type="evidence" value="ECO:0007669"/>
    <property type="project" value="UniProtKB-EC"/>
</dbReference>
<dbReference type="InterPro" id="IPR003778">
    <property type="entry name" value="CT_A_B"/>
</dbReference>
<keyword evidence="7 13" id="KW-0547">Nucleotide-binding</keyword>
<evidence type="ECO:0000256" key="1">
    <source>
        <dbReference type="ARBA" id="ARBA00001953"/>
    </source>
</evidence>
<sequence>MFHTVLIANRGEIAVRAIRTLKRLGVKSVAVYSDADRNGQHVRDADVAVALGGDKAADSYLRIDKILAAAKETGAQAIYPGYGFLSESAEFAEACENAGIAFVGPTPTQIREFGLKHRARELAAEAQVPMAPGTALLESLEEALAAAETIGYPIMLKTTAGGGGIGLTRCADAVALASAYDSVKRMGEQFFSDAGVFIERFVDQARHVEVQIFGDGNGRVAALGERDCSLQRRNQKVVEETPAPNLPQATRERLHAAAVQLGESVSYRSAGTVEFIYDAARDDFYFLEVNTRLQVEHPVTEMVTGLDLIECMLRVAAGDELDWAALSRAPQGAAIEVRIYAEDPLKNFQPSPGVLTDVHFPDDVRVDGWVSTGSEVSAFYDPMIAKLIVHAPSRDEAIAKLQKALGETRLHGIASNLDYLRQVVAEPRFHSAQIWTRLLDTFNYRAQVVEVLEPGTYSSVQDFPGRLGYWDIGVPPSGPMDDYAFCLANRIVGNQESAAGLEFTLQGPSLRFHSDALIALAGADCPAELDGEAVPYWTPVAIKAGQVLKLGRAQSGCRTYLAVRGGFDVPVYLGSRSTFALGQFGGHAGRTLRTADMLAISQELPACTTPAPVSEPQALDASLIPEYGTTWNIGVLYGPHGAPDFFTPEAIEEFFAADWQVHYNSNRLGVRLSGPKPSWTRADGGEAGLHPSNVHDCEYAIGAINFTGDFPVILTKDGPSLGGFVCPVTIAKAELWKVGQVKPGDTLRFHPISFEQAQALEQAQLASLQSLSAVSAAQLPAPSLQPGETVSATILAELPADGSRPRAVYRQAGDAYILLEYGDNVLDLALRLRVHLLMEALKAQPLAGLEELAPGVRSLQLRYDSRVLHQQALLDHLLGLEANLGDVANLKVPTRIVHLPMAFEDSATLAAVTRYSETVRSQAPWLPNNVDFIQRANGLATREEVRDILFDASYLILGLGDVYLDAPCAVPLDPRHRLLSSKYNPARTYTAEGTVGIGGMYMCIYGMDSPGGYQLVGRTLPIWNKFVKNAQFEGGQPWLLHFFDQVRFYPVSEAELDDFREAFREGRAQIEIEQSTFDFAEYQGFLADNAASIEAFQRQQKQAFDAEVLLWRDDDADSHTAPASGLDDDEAVDGHLVSADMSGSVWKVLVEPGQYVEAGATLLVVEAMKMELAVTAPLAGTVKAVRCQPGKAVHPGDALLVLEPGEAA</sequence>
<evidence type="ECO:0000256" key="5">
    <source>
        <dbReference type="ARBA" id="ARBA00017242"/>
    </source>
</evidence>
<dbReference type="GO" id="GO:0004847">
    <property type="term" value="F:urea carboxylase activity"/>
    <property type="evidence" value="ECO:0007669"/>
    <property type="project" value="TreeGrafter"/>
</dbReference>
<dbReference type="InterPro" id="IPR016185">
    <property type="entry name" value="PreATP-grasp_dom_sf"/>
</dbReference>
<dbReference type="Gene3D" id="3.30.1360.40">
    <property type="match status" value="1"/>
</dbReference>
<dbReference type="Pfam" id="PF02626">
    <property type="entry name" value="CT_A_B"/>
    <property type="match status" value="1"/>
</dbReference>
<evidence type="ECO:0000256" key="3">
    <source>
        <dbReference type="ARBA" id="ARBA00004956"/>
    </source>
</evidence>
<evidence type="ECO:0000256" key="8">
    <source>
        <dbReference type="ARBA" id="ARBA00022801"/>
    </source>
</evidence>
<feature type="domain" description="Lipoyl-binding" evidence="14">
    <location>
        <begin position="1128"/>
        <end position="1203"/>
    </location>
</feature>